<accession>A0AA48HRB6</accession>
<dbReference type="InterPro" id="IPR036249">
    <property type="entry name" value="Thioredoxin-like_sf"/>
</dbReference>
<reference evidence="2" key="1">
    <citation type="submission" date="2023-01" db="EMBL/GenBank/DDBJ databases">
        <title>Complete genome sequence of Planctobacterium marinum strain Dej080120_11.</title>
        <authorList>
            <person name="Ueki S."/>
            <person name="Maruyama F."/>
        </authorList>
    </citation>
    <scope>NUCLEOTIDE SEQUENCE</scope>
    <source>
        <strain evidence="2">Dej080120_11</strain>
    </source>
</reference>
<dbReference type="PANTHER" id="PTHR42852:SF13">
    <property type="entry name" value="PROTEIN DIPZ"/>
    <property type="match status" value="1"/>
</dbReference>
<gene>
    <name evidence="2" type="ORF">MACH26_20900</name>
</gene>
<sequence>MSPLAEQLKQYKSSFDASTPADILETINRSISLFQSNSVCSSCLPIGSEFPGFNLRSLSGEMVSSETLLANGPLVIVFIRGGWCPYCILEMQAWQRHYKASFDSFNIVAISPELPEYTSQVKQDNNIGFPILIDENMDYAERLGLIWQLDEEMKALLLKWNIDLTERTQEKQFQLPVPATFVIAQDHTIHFRFIEEDYTLRAEPAEVLKIYDKLQKVDN</sequence>
<evidence type="ECO:0000259" key="1">
    <source>
        <dbReference type="PROSITE" id="PS51352"/>
    </source>
</evidence>
<dbReference type="GO" id="GO:0016491">
    <property type="term" value="F:oxidoreductase activity"/>
    <property type="evidence" value="ECO:0007669"/>
    <property type="project" value="InterPro"/>
</dbReference>
<dbReference type="AlphaFoldDB" id="A0AA48HRB6"/>
<dbReference type="PROSITE" id="PS51352">
    <property type="entry name" value="THIOREDOXIN_2"/>
    <property type="match status" value="1"/>
</dbReference>
<dbReference type="Pfam" id="PF00578">
    <property type="entry name" value="AhpC-TSA"/>
    <property type="match status" value="1"/>
</dbReference>
<dbReference type="SUPFAM" id="SSF52833">
    <property type="entry name" value="Thioredoxin-like"/>
    <property type="match status" value="1"/>
</dbReference>
<dbReference type="GO" id="GO:0016209">
    <property type="term" value="F:antioxidant activity"/>
    <property type="evidence" value="ECO:0007669"/>
    <property type="project" value="InterPro"/>
</dbReference>
<dbReference type="InterPro" id="IPR050553">
    <property type="entry name" value="Thioredoxin_ResA/DsbE_sf"/>
</dbReference>
<dbReference type="Proteomes" id="UP001333710">
    <property type="component" value="Chromosome"/>
</dbReference>
<keyword evidence="3" id="KW-1185">Reference proteome</keyword>
<dbReference type="KEGG" id="pmaw:MACH26_20900"/>
<dbReference type="EMBL" id="AP027272">
    <property type="protein sequence ID" value="BDX06569.1"/>
    <property type="molecule type" value="Genomic_DNA"/>
</dbReference>
<evidence type="ECO:0000313" key="2">
    <source>
        <dbReference type="EMBL" id="BDX06569.1"/>
    </source>
</evidence>
<evidence type="ECO:0000313" key="3">
    <source>
        <dbReference type="Proteomes" id="UP001333710"/>
    </source>
</evidence>
<dbReference type="InterPro" id="IPR000866">
    <property type="entry name" value="AhpC/TSA"/>
</dbReference>
<dbReference type="PANTHER" id="PTHR42852">
    <property type="entry name" value="THIOL:DISULFIDE INTERCHANGE PROTEIN DSBE"/>
    <property type="match status" value="1"/>
</dbReference>
<dbReference type="Gene3D" id="3.40.30.10">
    <property type="entry name" value="Glutaredoxin"/>
    <property type="match status" value="1"/>
</dbReference>
<proteinExistence type="predicted"/>
<dbReference type="CDD" id="cd02970">
    <property type="entry name" value="PRX_like2"/>
    <property type="match status" value="1"/>
</dbReference>
<protein>
    <submittedName>
        <fullName evidence="2">Peroxiredoxin</fullName>
    </submittedName>
</protein>
<dbReference type="RefSeq" id="WP_338292583.1">
    <property type="nucleotide sequence ID" value="NZ_AP027272.1"/>
</dbReference>
<dbReference type="InterPro" id="IPR013766">
    <property type="entry name" value="Thioredoxin_domain"/>
</dbReference>
<feature type="domain" description="Thioredoxin" evidence="1">
    <location>
        <begin position="44"/>
        <end position="216"/>
    </location>
</feature>
<name>A0AA48HRB6_9ALTE</name>
<organism evidence="2 3">
    <name type="scientific">Planctobacterium marinum</name>
    <dbReference type="NCBI Taxonomy" id="1631968"/>
    <lineage>
        <taxon>Bacteria</taxon>
        <taxon>Pseudomonadati</taxon>
        <taxon>Pseudomonadota</taxon>
        <taxon>Gammaproteobacteria</taxon>
        <taxon>Alteromonadales</taxon>
        <taxon>Alteromonadaceae</taxon>
        <taxon>Planctobacterium</taxon>
    </lineage>
</organism>